<protein>
    <recommendedName>
        <fullName evidence="4">Secreted protein</fullName>
    </recommendedName>
</protein>
<dbReference type="EMBL" id="CP059572">
    <property type="protein sequence ID" value="QXJ23751.1"/>
    <property type="molecule type" value="Genomic_DNA"/>
</dbReference>
<name>A0ABX8QY36_9ACTN</name>
<sequence>MRTTSALLPALILSPVLALAPPAGPALAGGPSPRVLPMSAKLRDDLARLYHQKNNPGRFRDLVVEKQGAHYGRVGNRYYAVLSLWYRDSPTKNTDAGTGFTKRGAKGRWAVTMADGAYDPCARPAPKRLMRAWGMPVSKCA</sequence>
<dbReference type="RefSeq" id="WP_231329423.1">
    <property type="nucleotide sequence ID" value="NZ_CP059572.1"/>
</dbReference>
<evidence type="ECO:0008006" key="4">
    <source>
        <dbReference type="Google" id="ProtNLM"/>
    </source>
</evidence>
<dbReference type="Proteomes" id="UP001049518">
    <property type="component" value="Chromosome"/>
</dbReference>
<evidence type="ECO:0000256" key="1">
    <source>
        <dbReference type="SAM" id="SignalP"/>
    </source>
</evidence>
<gene>
    <name evidence="2" type="ORF">AGRA3207_004950</name>
</gene>
<keyword evidence="3" id="KW-1185">Reference proteome</keyword>
<feature type="signal peptide" evidence="1">
    <location>
        <begin position="1"/>
        <end position="28"/>
    </location>
</feature>
<feature type="chain" id="PRO_5046798756" description="Secreted protein" evidence="1">
    <location>
        <begin position="29"/>
        <end position="141"/>
    </location>
</feature>
<evidence type="ECO:0000313" key="2">
    <source>
        <dbReference type="EMBL" id="QXJ23751.1"/>
    </source>
</evidence>
<reference evidence="2" key="1">
    <citation type="submission" date="2020-07" db="EMBL/GenBank/DDBJ databases">
        <authorList>
            <person name="Tarantini F.S."/>
            <person name="Hong K.W."/>
            <person name="Chan K.G."/>
        </authorList>
    </citation>
    <scope>NUCLEOTIDE SEQUENCE</scope>
    <source>
        <strain evidence="2">32-07</strain>
    </source>
</reference>
<proteinExistence type="predicted"/>
<accession>A0ABX8QY36</accession>
<keyword evidence="1" id="KW-0732">Signal</keyword>
<organism evidence="2 3">
    <name type="scientific">Actinomadura graeca</name>
    <dbReference type="NCBI Taxonomy" id="2750812"/>
    <lineage>
        <taxon>Bacteria</taxon>
        <taxon>Bacillati</taxon>
        <taxon>Actinomycetota</taxon>
        <taxon>Actinomycetes</taxon>
        <taxon>Streptosporangiales</taxon>
        <taxon>Thermomonosporaceae</taxon>
        <taxon>Actinomadura</taxon>
    </lineage>
</organism>
<evidence type="ECO:0000313" key="3">
    <source>
        <dbReference type="Proteomes" id="UP001049518"/>
    </source>
</evidence>